<dbReference type="RefSeq" id="XP_022328001.1">
    <property type="nucleotide sequence ID" value="XM_022472293.1"/>
</dbReference>
<evidence type="ECO:0000256" key="7">
    <source>
        <dbReference type="ARBA" id="ARBA00004556"/>
    </source>
</evidence>
<comment type="subcellular location">
    <subcellularLocation>
        <location evidence="2">Cell membrane</location>
        <topology evidence="2">Peripheral membrane protein</topology>
    </subcellularLocation>
    <subcellularLocation>
        <location evidence="7">Cytoplasm</location>
        <location evidence="7">Perinuclear region</location>
    </subcellularLocation>
    <subcellularLocation>
        <location evidence="3">Early endosome membrane</location>
        <topology evidence="3">Peripheral membrane protein</topology>
    </subcellularLocation>
    <subcellularLocation>
        <location evidence="5">Endoplasmic reticulum membrane</location>
        <topology evidence="5">Peripheral membrane protein</topology>
    </subcellularLocation>
    <subcellularLocation>
        <location evidence="4">Golgi apparatus membrane</location>
        <topology evidence="4">Peripheral membrane protein</topology>
    </subcellularLocation>
    <subcellularLocation>
        <location evidence="8">Late endosome membrane</location>
        <topology evidence="8">Peripheral membrane protein</topology>
    </subcellularLocation>
    <subcellularLocation>
        <location evidence="21">Lysosome membrane</location>
        <topology evidence="21">Peripheral membrane protein</topology>
    </subcellularLocation>
    <subcellularLocation>
        <location evidence="6">Mitochondrion outer membrane</location>
        <topology evidence="6">Peripheral membrane protein</topology>
    </subcellularLocation>
    <subcellularLocation>
        <location evidence="1">Nucleus</location>
    </subcellularLocation>
</comment>
<feature type="domain" description="CRIM" evidence="24">
    <location>
        <begin position="139"/>
        <end position="266"/>
    </location>
</feature>
<evidence type="ECO:0000256" key="5">
    <source>
        <dbReference type="ARBA" id="ARBA00004406"/>
    </source>
</evidence>
<dbReference type="GeneID" id="111127214"/>
<evidence type="ECO:0000256" key="21">
    <source>
        <dbReference type="ARBA" id="ARBA00023765"/>
    </source>
</evidence>
<dbReference type="GO" id="GO:0005634">
    <property type="term" value="C:nucleus"/>
    <property type="evidence" value="ECO:0007669"/>
    <property type="project" value="UniProtKB-SubCell"/>
</dbReference>
<dbReference type="GO" id="GO:0030674">
    <property type="term" value="F:protein-macromolecule adaptor activity"/>
    <property type="evidence" value="ECO:0007669"/>
    <property type="project" value="UniProtKB-ARBA"/>
</dbReference>
<evidence type="ECO:0000259" key="26">
    <source>
        <dbReference type="Pfam" id="PF25322"/>
    </source>
</evidence>
<dbReference type="PANTHER" id="PTHR13335">
    <property type="entry name" value="TARGET OF RAPAMYCIN COMPLEX 2 SUBUNIT MAPKAP1"/>
    <property type="match status" value="1"/>
</dbReference>
<dbReference type="GO" id="GO:0000139">
    <property type="term" value="C:Golgi membrane"/>
    <property type="evidence" value="ECO:0007669"/>
    <property type="project" value="UniProtKB-SubCell"/>
</dbReference>
<organism evidence="27 31">
    <name type="scientific">Crassostrea virginica</name>
    <name type="common">Eastern oyster</name>
    <dbReference type="NCBI Taxonomy" id="6565"/>
    <lineage>
        <taxon>Eukaryota</taxon>
        <taxon>Metazoa</taxon>
        <taxon>Spiralia</taxon>
        <taxon>Lophotrochozoa</taxon>
        <taxon>Mollusca</taxon>
        <taxon>Bivalvia</taxon>
        <taxon>Autobranchia</taxon>
        <taxon>Pteriomorphia</taxon>
        <taxon>Ostreida</taxon>
        <taxon>Ostreoidea</taxon>
        <taxon>Ostreidae</taxon>
        <taxon>Crassostrea</taxon>
    </lineage>
</organism>
<dbReference type="PANTHER" id="PTHR13335:SF1">
    <property type="entry name" value="TARGET OF RAPAMYCIN COMPLEX 2 SUBUNIT MAPKAP1"/>
    <property type="match status" value="1"/>
</dbReference>
<gene>
    <name evidence="30 31" type="primary">LOC111127214</name>
    <name evidence="28 29" type="synonym">LOC111123312</name>
</gene>
<dbReference type="Proteomes" id="UP000694844">
    <property type="component" value="Chromosome 3"/>
</dbReference>
<dbReference type="Pfam" id="PF25322">
    <property type="entry name" value="RBD_SIN1"/>
    <property type="match status" value="1"/>
</dbReference>
<evidence type="ECO:0000256" key="14">
    <source>
        <dbReference type="ARBA" id="ARBA00022787"/>
    </source>
</evidence>
<evidence type="ECO:0000256" key="9">
    <source>
        <dbReference type="ARBA" id="ARBA00009407"/>
    </source>
</evidence>
<keyword evidence="15" id="KW-0256">Endoplasmic reticulum</keyword>
<dbReference type="KEGG" id="cvn:111123312"/>
<comment type="similarity">
    <text evidence="9">Belongs to the SIN1 family.</text>
</comment>
<reference evidence="28 29" key="1">
    <citation type="submission" date="2025-04" db="UniProtKB">
        <authorList>
            <consortium name="RefSeq"/>
        </authorList>
    </citation>
    <scope>IDENTIFICATION</scope>
    <source>
        <tissue evidence="28 29">Whole sample</tissue>
    </source>
</reference>
<evidence type="ECO:0000256" key="17">
    <source>
        <dbReference type="ARBA" id="ARBA00023128"/>
    </source>
</evidence>
<accession>A0A8B8DJJ5</accession>
<evidence type="ECO:0000313" key="29">
    <source>
        <dbReference type="RefSeq" id="XP_022321275.1"/>
    </source>
</evidence>
<evidence type="ECO:0000259" key="25">
    <source>
        <dbReference type="Pfam" id="PF16979"/>
    </source>
</evidence>
<name>A0A8B8DJJ5_CRAVI</name>
<evidence type="ECO:0000256" key="8">
    <source>
        <dbReference type="ARBA" id="ARBA00004633"/>
    </source>
</evidence>
<dbReference type="GO" id="GO:0031901">
    <property type="term" value="C:early endosome membrane"/>
    <property type="evidence" value="ECO:0007669"/>
    <property type="project" value="UniProtKB-SubCell"/>
</dbReference>
<dbReference type="GO" id="GO:0005546">
    <property type="term" value="F:phosphatidylinositol-4,5-bisphosphate binding"/>
    <property type="evidence" value="ECO:0007669"/>
    <property type="project" value="TreeGrafter"/>
</dbReference>
<dbReference type="RefSeq" id="XP_022321274.1">
    <property type="nucleotide sequence ID" value="XM_022465566.1"/>
</dbReference>
<keyword evidence="12" id="KW-0963">Cytoplasm</keyword>
<evidence type="ECO:0000256" key="10">
    <source>
        <dbReference type="ARBA" id="ARBA00014183"/>
    </source>
</evidence>
<protein>
    <recommendedName>
        <fullName evidence="10">Target of rapamycin complex 2 subunit MAPKAP1</fullName>
    </recommendedName>
    <alternativeName>
        <fullName evidence="22">Stress-activated map kinase-interacting protein 1</fullName>
    </alternativeName>
</protein>
<dbReference type="GO" id="GO:0048471">
    <property type="term" value="C:perinuclear region of cytoplasm"/>
    <property type="evidence" value="ECO:0007669"/>
    <property type="project" value="UniProtKB-SubCell"/>
</dbReference>
<dbReference type="GO" id="GO:0005886">
    <property type="term" value="C:plasma membrane"/>
    <property type="evidence" value="ECO:0007669"/>
    <property type="project" value="UniProtKB-SubCell"/>
</dbReference>
<feature type="domain" description="Sin1 N-terminal" evidence="23">
    <location>
        <begin position="56"/>
        <end position="124"/>
    </location>
</feature>
<dbReference type="Pfam" id="PF16978">
    <property type="entry name" value="CRIM"/>
    <property type="match status" value="1"/>
</dbReference>
<evidence type="ECO:0000256" key="3">
    <source>
        <dbReference type="ARBA" id="ARBA00004220"/>
    </source>
</evidence>
<keyword evidence="17" id="KW-0496">Mitochondrion</keyword>
<evidence type="ECO:0000256" key="16">
    <source>
        <dbReference type="ARBA" id="ARBA00023034"/>
    </source>
</evidence>
<evidence type="ECO:0000256" key="4">
    <source>
        <dbReference type="ARBA" id="ARBA00004395"/>
    </source>
</evidence>
<evidence type="ECO:0000313" key="27">
    <source>
        <dbReference type="Proteomes" id="UP000694844"/>
    </source>
</evidence>
<evidence type="ECO:0000313" key="28">
    <source>
        <dbReference type="RefSeq" id="XP_022321274.1"/>
    </source>
</evidence>
<dbReference type="AlphaFoldDB" id="A0A8B8DJJ5"/>
<feature type="domain" description="SIN1-type PH" evidence="25">
    <location>
        <begin position="378"/>
        <end position="482"/>
    </location>
</feature>
<evidence type="ECO:0000256" key="18">
    <source>
        <dbReference type="ARBA" id="ARBA00023136"/>
    </source>
</evidence>
<sequence length="508" mass="57959">MAMMDNASFLLAHIRNSFITSDDTGMCELIIENDESERETKKVSRLDGSLTDSGAEFSDHELSTSYDILPDMGYGHRLRSNTAQRLERLKKEKKSQRKVKNISWRDCPTDYSAEDKGHLFEKKSLPYPDSDSGELSKASKLTQQIENYASSGENPFLEYAKFDGRASVGTPSKKIDIFLPMCPPGEREYPITVIVVATAKIQDLIGLICWQYTNEGREPKLNENIEMYCLHIAEDDGEVDTDFPSLDNREPVSKFGFSKLAIVEKDIPPPANNRSSHVVTVYVPNRGFNKFQVENMNTTIREILQRVLKRRKVKIRPGQQYNLEKQSEHGVSLELDATLASMDTLEFCLVRENSTRGEYEEEGERDVSTIADSLTSHQYKSYIVNMIHRLRTNTEVQLGISGEKIEIDPVGTKGSVKFLRQKAATYPADTIASADVIEEKHGKSIFRLTYFTDKDSYKHHDFETDDDVANEIVQKIKNILEMRLSPVRKDYMASKERKLKKRESLKFS</sequence>
<keyword evidence="19" id="KW-0458">Lysosome</keyword>
<evidence type="ECO:0000256" key="12">
    <source>
        <dbReference type="ARBA" id="ARBA00022490"/>
    </source>
</evidence>
<dbReference type="GO" id="GO:0038203">
    <property type="term" value="P:TORC2 signaling"/>
    <property type="evidence" value="ECO:0007669"/>
    <property type="project" value="TreeGrafter"/>
</dbReference>
<dbReference type="InterPro" id="IPR011993">
    <property type="entry name" value="PH-like_dom_sf"/>
</dbReference>
<evidence type="ECO:0000256" key="19">
    <source>
        <dbReference type="ARBA" id="ARBA00023228"/>
    </source>
</evidence>
<evidence type="ECO:0000259" key="24">
    <source>
        <dbReference type="Pfam" id="PF16978"/>
    </source>
</evidence>
<dbReference type="FunFam" id="2.30.29.30:FF:000585">
    <property type="entry name" value="target of rapamycin complex 2 subunit MAPKAP1 isoform X3"/>
    <property type="match status" value="1"/>
</dbReference>
<dbReference type="RefSeq" id="XP_022328003.1">
    <property type="nucleotide sequence ID" value="XM_022472295.1"/>
</dbReference>
<evidence type="ECO:0000259" key="23">
    <source>
        <dbReference type="Pfam" id="PF05422"/>
    </source>
</evidence>
<proteinExistence type="inferred from homology"/>
<dbReference type="InterPro" id="IPR031313">
    <property type="entry name" value="Sin1_PH_dom"/>
</dbReference>
<dbReference type="GO" id="GO:0031902">
    <property type="term" value="C:late endosome membrane"/>
    <property type="evidence" value="ECO:0007669"/>
    <property type="project" value="UniProtKB-SubCell"/>
</dbReference>
<evidence type="ECO:0000313" key="30">
    <source>
        <dbReference type="RefSeq" id="XP_022328001.1"/>
    </source>
</evidence>
<keyword evidence="18" id="KW-0472">Membrane</keyword>
<dbReference type="InterPro" id="IPR031567">
    <property type="entry name" value="CRIM_dom"/>
</dbReference>
<dbReference type="GO" id="GO:0005765">
    <property type="term" value="C:lysosomal membrane"/>
    <property type="evidence" value="ECO:0007669"/>
    <property type="project" value="UniProtKB-SubCell"/>
</dbReference>
<dbReference type="GO" id="GO:0005789">
    <property type="term" value="C:endoplasmic reticulum membrane"/>
    <property type="evidence" value="ECO:0007669"/>
    <property type="project" value="UniProtKB-SubCell"/>
</dbReference>
<dbReference type="Pfam" id="PF05422">
    <property type="entry name" value="SIN1"/>
    <property type="match status" value="1"/>
</dbReference>
<dbReference type="InterPro" id="IPR008828">
    <property type="entry name" value="Sin1/Avo1"/>
</dbReference>
<evidence type="ECO:0000256" key="15">
    <source>
        <dbReference type="ARBA" id="ARBA00022824"/>
    </source>
</evidence>
<keyword evidence="27" id="KW-1185">Reference proteome</keyword>
<feature type="domain" description="Target of rapamycin complex 2 subunit MAPKAP1-like Ras-binding" evidence="26">
    <location>
        <begin position="285"/>
        <end position="351"/>
    </location>
</feature>
<dbReference type="GO" id="GO:0005741">
    <property type="term" value="C:mitochondrial outer membrane"/>
    <property type="evidence" value="ECO:0007669"/>
    <property type="project" value="UniProtKB-SubCell"/>
</dbReference>
<keyword evidence="13" id="KW-0967">Endosome</keyword>
<evidence type="ECO:0000256" key="1">
    <source>
        <dbReference type="ARBA" id="ARBA00004123"/>
    </source>
</evidence>
<keyword evidence="20" id="KW-0539">Nucleus</keyword>
<dbReference type="RefSeq" id="XP_022321275.1">
    <property type="nucleotide sequence ID" value="XM_022465567.1"/>
</dbReference>
<dbReference type="InterPro" id="IPR032679">
    <property type="entry name" value="Sin1_N"/>
</dbReference>
<evidence type="ECO:0000256" key="22">
    <source>
        <dbReference type="ARBA" id="ARBA00031431"/>
    </source>
</evidence>
<keyword evidence="16" id="KW-0333">Golgi apparatus</keyword>
<evidence type="ECO:0000256" key="13">
    <source>
        <dbReference type="ARBA" id="ARBA00022753"/>
    </source>
</evidence>
<keyword evidence="14" id="KW-1000">Mitochondrion outer membrane</keyword>
<evidence type="ECO:0000256" key="11">
    <source>
        <dbReference type="ARBA" id="ARBA00022475"/>
    </source>
</evidence>
<keyword evidence="11" id="KW-1003">Cell membrane</keyword>
<evidence type="ECO:0000256" key="6">
    <source>
        <dbReference type="ARBA" id="ARBA00004450"/>
    </source>
</evidence>
<dbReference type="KEGG" id="cvn:111127214"/>
<dbReference type="InterPro" id="IPR057339">
    <property type="entry name" value="RBD_SIN1"/>
</dbReference>
<dbReference type="OrthoDB" id="241990at2759"/>
<evidence type="ECO:0000256" key="2">
    <source>
        <dbReference type="ARBA" id="ARBA00004202"/>
    </source>
</evidence>
<evidence type="ECO:0000313" key="31">
    <source>
        <dbReference type="RefSeq" id="XP_022328003.1"/>
    </source>
</evidence>
<evidence type="ECO:0000256" key="20">
    <source>
        <dbReference type="ARBA" id="ARBA00023242"/>
    </source>
</evidence>
<dbReference type="Pfam" id="PF16979">
    <property type="entry name" value="SIN1_PH"/>
    <property type="match status" value="1"/>
</dbReference>
<dbReference type="GO" id="GO:0031932">
    <property type="term" value="C:TORC2 complex"/>
    <property type="evidence" value="ECO:0007669"/>
    <property type="project" value="InterPro"/>
</dbReference>
<dbReference type="Gene3D" id="2.30.29.30">
    <property type="entry name" value="Pleckstrin-homology domain (PH domain)/Phosphotyrosine-binding domain (PTB)"/>
    <property type="match status" value="1"/>
</dbReference>